<gene>
    <name evidence="1" type="ORF">HYDPIDRAFT_40581</name>
</gene>
<dbReference type="InterPro" id="IPR012597">
    <property type="entry name" value="Pheromone"/>
</dbReference>
<evidence type="ECO:0000313" key="2">
    <source>
        <dbReference type="Proteomes" id="UP000053820"/>
    </source>
</evidence>
<sequence length="71" mass="7882">MDSFITISEFPELPQTLSSPSRSDVEDLVLVDEDTKGGYPGFCVVALVNATSIISHFHHFGVTRLHHTLIR</sequence>
<evidence type="ECO:0000313" key="1">
    <source>
        <dbReference type="EMBL" id="KIJ64365.1"/>
    </source>
</evidence>
<dbReference type="EMBL" id="KN839847">
    <property type="protein sequence ID" value="KIJ64365.1"/>
    <property type="molecule type" value="Genomic_DNA"/>
</dbReference>
<dbReference type="GO" id="GO:0000772">
    <property type="term" value="F:mating pheromone activity"/>
    <property type="evidence" value="ECO:0007669"/>
    <property type="project" value="InterPro"/>
</dbReference>
<dbReference type="AlphaFoldDB" id="A0A0C9W0Q5"/>
<accession>A0A0C9W0Q5</accession>
<dbReference type="Proteomes" id="UP000053820">
    <property type="component" value="Unassembled WGS sequence"/>
</dbReference>
<dbReference type="Pfam" id="PF08015">
    <property type="entry name" value="Pheromone"/>
    <property type="match status" value="1"/>
</dbReference>
<reference evidence="1 2" key="1">
    <citation type="submission" date="2014-04" db="EMBL/GenBank/DDBJ databases">
        <title>Evolutionary Origins and Diversification of the Mycorrhizal Mutualists.</title>
        <authorList>
            <consortium name="DOE Joint Genome Institute"/>
            <consortium name="Mycorrhizal Genomics Consortium"/>
            <person name="Kohler A."/>
            <person name="Kuo A."/>
            <person name="Nagy L.G."/>
            <person name="Floudas D."/>
            <person name="Copeland A."/>
            <person name="Barry K.W."/>
            <person name="Cichocki N."/>
            <person name="Veneault-Fourrey C."/>
            <person name="LaButti K."/>
            <person name="Lindquist E.A."/>
            <person name="Lipzen A."/>
            <person name="Lundell T."/>
            <person name="Morin E."/>
            <person name="Murat C."/>
            <person name="Riley R."/>
            <person name="Ohm R."/>
            <person name="Sun H."/>
            <person name="Tunlid A."/>
            <person name="Henrissat B."/>
            <person name="Grigoriev I.V."/>
            <person name="Hibbett D.S."/>
            <person name="Martin F."/>
        </authorList>
    </citation>
    <scope>NUCLEOTIDE SEQUENCE [LARGE SCALE GENOMIC DNA]</scope>
    <source>
        <strain evidence="1 2">MD-312</strain>
    </source>
</reference>
<protein>
    <submittedName>
        <fullName evidence="1">Uncharacterized protein</fullName>
    </submittedName>
</protein>
<proteinExistence type="predicted"/>
<dbReference type="HOGENOM" id="CLU_2740343_0_0_1"/>
<dbReference type="GO" id="GO:0016020">
    <property type="term" value="C:membrane"/>
    <property type="evidence" value="ECO:0007669"/>
    <property type="project" value="InterPro"/>
</dbReference>
<name>A0A0C9W0Q5_9AGAM</name>
<organism evidence="1 2">
    <name type="scientific">Hydnomerulius pinastri MD-312</name>
    <dbReference type="NCBI Taxonomy" id="994086"/>
    <lineage>
        <taxon>Eukaryota</taxon>
        <taxon>Fungi</taxon>
        <taxon>Dikarya</taxon>
        <taxon>Basidiomycota</taxon>
        <taxon>Agaricomycotina</taxon>
        <taxon>Agaricomycetes</taxon>
        <taxon>Agaricomycetidae</taxon>
        <taxon>Boletales</taxon>
        <taxon>Boletales incertae sedis</taxon>
        <taxon>Leucogyrophana</taxon>
    </lineage>
</organism>
<keyword evidence="2" id="KW-1185">Reference proteome</keyword>